<sequence>MTRLVVVDGAGGFLGRHVVRALRDRGMRVRATDRPGVALPDADARVHVDLSCDPLEPLFAGATHVVHVAGLFDLAAREDALRRANVAVARRVADAAVIARVRRFVHVSSVTVYGRPRVAPVREDARRRPESAYERSKHAGEDAVGAIARASGLPLVIARPSGIYGPHGRYGLAAMASTIALAAASGRGHRSLRSETRMTHVHVEDVASACALLCDERATRDEDVLDRAFHVADATPVTWSDVARTIERFYGLEERAPVRVTPLRARAMQIAGRLASARLARTNASLARRWEALVGERGLEHALTPRIDVDAYDYWRADHVYDTSALRGLGWSPRWPDAREGLRATLEWYVRERWLPAP</sequence>
<name>A0A0F6W2Y7_9BACT</name>
<dbReference type="PANTHER" id="PTHR48079:SF6">
    <property type="entry name" value="NAD(P)-BINDING DOMAIN-CONTAINING PROTEIN-RELATED"/>
    <property type="match status" value="1"/>
</dbReference>
<gene>
    <name evidence="2" type="ORF">DB32_003132</name>
</gene>
<dbReference type="AlphaFoldDB" id="A0A0F6W2Y7"/>
<dbReference type="PANTHER" id="PTHR48079">
    <property type="entry name" value="PROTEIN YEEZ"/>
    <property type="match status" value="1"/>
</dbReference>
<evidence type="ECO:0000313" key="3">
    <source>
        <dbReference type="Proteomes" id="UP000034883"/>
    </source>
</evidence>
<evidence type="ECO:0000313" key="2">
    <source>
        <dbReference type="EMBL" id="AKF05983.1"/>
    </source>
</evidence>
<dbReference type="Proteomes" id="UP000034883">
    <property type="component" value="Chromosome"/>
</dbReference>
<dbReference type="InterPro" id="IPR001509">
    <property type="entry name" value="Epimerase_deHydtase"/>
</dbReference>
<dbReference type="Gene3D" id="3.40.50.720">
    <property type="entry name" value="NAD(P)-binding Rossmann-like Domain"/>
    <property type="match status" value="1"/>
</dbReference>
<keyword evidence="3" id="KW-1185">Reference proteome</keyword>
<dbReference type="Pfam" id="PF01370">
    <property type="entry name" value="Epimerase"/>
    <property type="match status" value="1"/>
</dbReference>
<feature type="domain" description="NAD-dependent epimerase/dehydratase" evidence="1">
    <location>
        <begin position="5"/>
        <end position="218"/>
    </location>
</feature>
<accession>A0A0F6W2Y7</accession>
<dbReference type="InterPro" id="IPR051783">
    <property type="entry name" value="NAD(P)-dependent_oxidoreduct"/>
</dbReference>
<organism evidence="2 3">
    <name type="scientific">Sandaracinus amylolyticus</name>
    <dbReference type="NCBI Taxonomy" id="927083"/>
    <lineage>
        <taxon>Bacteria</taxon>
        <taxon>Pseudomonadati</taxon>
        <taxon>Myxococcota</taxon>
        <taxon>Polyangia</taxon>
        <taxon>Polyangiales</taxon>
        <taxon>Sandaracinaceae</taxon>
        <taxon>Sandaracinus</taxon>
    </lineage>
</organism>
<dbReference type="KEGG" id="samy:DB32_003132"/>
<dbReference type="RefSeq" id="WP_053233198.1">
    <property type="nucleotide sequence ID" value="NZ_CP011125.1"/>
</dbReference>
<dbReference type="SUPFAM" id="SSF51735">
    <property type="entry name" value="NAD(P)-binding Rossmann-fold domains"/>
    <property type="match status" value="1"/>
</dbReference>
<dbReference type="EMBL" id="CP011125">
    <property type="protein sequence ID" value="AKF05983.1"/>
    <property type="molecule type" value="Genomic_DNA"/>
</dbReference>
<dbReference type="GO" id="GO:0004029">
    <property type="term" value="F:aldehyde dehydrogenase (NAD+) activity"/>
    <property type="evidence" value="ECO:0007669"/>
    <property type="project" value="TreeGrafter"/>
</dbReference>
<dbReference type="STRING" id="927083.DB32_003132"/>
<reference evidence="2 3" key="1">
    <citation type="submission" date="2015-03" db="EMBL/GenBank/DDBJ databases">
        <title>Genome assembly of Sandaracinus amylolyticus DSM 53668.</title>
        <authorList>
            <person name="Sharma G."/>
            <person name="Subramanian S."/>
        </authorList>
    </citation>
    <scope>NUCLEOTIDE SEQUENCE [LARGE SCALE GENOMIC DNA]</scope>
    <source>
        <strain evidence="2 3">DSM 53668</strain>
    </source>
</reference>
<dbReference type="GO" id="GO:0005737">
    <property type="term" value="C:cytoplasm"/>
    <property type="evidence" value="ECO:0007669"/>
    <property type="project" value="TreeGrafter"/>
</dbReference>
<evidence type="ECO:0000259" key="1">
    <source>
        <dbReference type="Pfam" id="PF01370"/>
    </source>
</evidence>
<dbReference type="InterPro" id="IPR036291">
    <property type="entry name" value="NAD(P)-bd_dom_sf"/>
</dbReference>
<proteinExistence type="predicted"/>
<protein>
    <submittedName>
        <fullName evidence="2">UDP-glucose 4-epimerase</fullName>
    </submittedName>
</protein>